<feature type="domain" description="CHHC U11-48K-type" evidence="14">
    <location>
        <begin position="58"/>
        <end position="85"/>
    </location>
</feature>
<organism evidence="15">
    <name type="scientific">Cladocopium goreaui</name>
    <dbReference type="NCBI Taxonomy" id="2562237"/>
    <lineage>
        <taxon>Eukaryota</taxon>
        <taxon>Sar</taxon>
        <taxon>Alveolata</taxon>
        <taxon>Dinophyceae</taxon>
        <taxon>Suessiales</taxon>
        <taxon>Symbiodiniaceae</taxon>
        <taxon>Cladocopium</taxon>
    </lineage>
</organism>
<dbReference type="SUPFAM" id="SSF48613">
    <property type="entry name" value="Heme oxygenase-like"/>
    <property type="match status" value="1"/>
</dbReference>
<dbReference type="GO" id="GO:0030488">
    <property type="term" value="P:tRNA methylation"/>
    <property type="evidence" value="ECO:0007669"/>
    <property type="project" value="InterPro"/>
</dbReference>
<evidence type="ECO:0000256" key="12">
    <source>
        <dbReference type="RuleBase" id="RU367103"/>
    </source>
</evidence>
<evidence type="ECO:0000256" key="9">
    <source>
        <dbReference type="ARBA" id="ARBA00048165"/>
    </source>
</evidence>
<feature type="region of interest" description="Disordered" evidence="13">
    <location>
        <begin position="1036"/>
        <end position="1135"/>
    </location>
</feature>
<dbReference type="InterPro" id="IPR021721">
    <property type="entry name" value="Znf_CCCH-type_TRM13"/>
</dbReference>
<dbReference type="EC" id="2.1.1.225" evidence="12"/>
<dbReference type="Gene3D" id="1.20.910.10">
    <property type="entry name" value="Heme oxygenase-like"/>
    <property type="match status" value="1"/>
</dbReference>
<keyword evidence="5 12" id="KW-0819">tRNA processing</keyword>
<dbReference type="Pfam" id="PF05253">
    <property type="entry name" value="zf-U11-48K"/>
    <property type="match status" value="1"/>
</dbReference>
<keyword evidence="6 12" id="KW-0479">Metal-binding</keyword>
<keyword evidence="8 12" id="KW-0862">Zinc</keyword>
<dbReference type="Pfam" id="PF01126">
    <property type="entry name" value="Heme_oxygenase"/>
    <property type="match status" value="1"/>
</dbReference>
<comment type="caution">
    <text evidence="15">The sequence shown here is derived from an EMBL/GenBank/DDBJ whole genome shotgun (WGS) entry which is preliminary data.</text>
</comment>
<evidence type="ECO:0000259" key="14">
    <source>
        <dbReference type="PROSITE" id="PS51800"/>
    </source>
</evidence>
<dbReference type="InterPro" id="IPR007871">
    <property type="entry name" value="Methyltransferase_TRM13"/>
</dbReference>
<evidence type="ECO:0000256" key="13">
    <source>
        <dbReference type="SAM" id="MobiDB-lite"/>
    </source>
</evidence>
<dbReference type="OrthoDB" id="258806at2759"/>
<comment type="function">
    <text evidence="12">tRNA methylase which 2'-O-methylates cytidine(4) in tRNA(Pro) and tRNA(Gly)(GCC), and adenosine(4) in tRNA(His).</text>
</comment>
<comment type="catalytic activity">
    <reaction evidence="11 12">
        <text>adenosine(4) in tRNA(His) + S-adenosyl-L-methionine = 2'-O-methyladenosine(4) in tRNA(His) + S-adenosyl-L-homocysteine + H(+)</text>
        <dbReference type="Rhea" id="RHEA:43196"/>
        <dbReference type="Rhea" id="RHEA-COMP:10401"/>
        <dbReference type="Rhea" id="RHEA-COMP:10402"/>
        <dbReference type="ChEBI" id="CHEBI:15378"/>
        <dbReference type="ChEBI" id="CHEBI:57856"/>
        <dbReference type="ChEBI" id="CHEBI:59789"/>
        <dbReference type="ChEBI" id="CHEBI:74411"/>
        <dbReference type="ChEBI" id="CHEBI:74477"/>
        <dbReference type="EC" id="2.1.1.225"/>
    </reaction>
</comment>
<dbReference type="InterPro" id="IPR002051">
    <property type="entry name" value="Haem_Oase"/>
</dbReference>
<keyword evidence="7 12" id="KW-0863">Zinc-finger</keyword>
<dbReference type="PANTHER" id="PTHR12998">
    <property type="entry name" value="TRNA:M(4)X MODIFICATION ENZYME TRM13 HOMOLOG"/>
    <property type="match status" value="1"/>
</dbReference>
<evidence type="ECO:0000256" key="2">
    <source>
        <dbReference type="ARBA" id="ARBA00022603"/>
    </source>
</evidence>
<comment type="catalytic activity">
    <reaction evidence="9 12">
        <text>cytidine(4) in tRNA(Pro) + S-adenosyl-L-methionine = 2'-O-methylcytidine(4) in tRNA(Pro) + S-adenosyl-L-homocysteine + H(+)</text>
        <dbReference type="Rhea" id="RHEA:32767"/>
        <dbReference type="Rhea" id="RHEA-COMP:10397"/>
        <dbReference type="Rhea" id="RHEA-COMP:10398"/>
        <dbReference type="ChEBI" id="CHEBI:15378"/>
        <dbReference type="ChEBI" id="CHEBI:57856"/>
        <dbReference type="ChEBI" id="CHEBI:59789"/>
        <dbReference type="ChEBI" id="CHEBI:74495"/>
        <dbReference type="ChEBI" id="CHEBI:82748"/>
        <dbReference type="EC" id="2.1.1.225"/>
    </reaction>
</comment>
<dbReference type="Pfam" id="PF05206">
    <property type="entry name" value="TRM13"/>
    <property type="match status" value="1"/>
</dbReference>
<dbReference type="GO" id="GO:0004392">
    <property type="term" value="F:heme oxygenase (decyclizing) activity"/>
    <property type="evidence" value="ECO:0007669"/>
    <property type="project" value="InterPro"/>
</dbReference>
<gene>
    <name evidence="15" type="ORF">C1SCF055_LOCUS15732</name>
</gene>
<evidence type="ECO:0000256" key="3">
    <source>
        <dbReference type="ARBA" id="ARBA00022679"/>
    </source>
</evidence>
<evidence type="ECO:0000256" key="10">
    <source>
        <dbReference type="ARBA" id="ARBA00048635"/>
    </source>
</evidence>
<dbReference type="AlphaFoldDB" id="A0A9P1CBH7"/>
<evidence type="ECO:0000256" key="5">
    <source>
        <dbReference type="ARBA" id="ARBA00022694"/>
    </source>
</evidence>
<evidence type="ECO:0000256" key="1">
    <source>
        <dbReference type="ARBA" id="ARBA00005265"/>
    </source>
</evidence>
<keyword evidence="17" id="KW-1185">Reference proteome</keyword>
<dbReference type="GO" id="GO:0006788">
    <property type="term" value="P:heme oxidation"/>
    <property type="evidence" value="ECO:0007669"/>
    <property type="project" value="InterPro"/>
</dbReference>
<evidence type="ECO:0000256" key="4">
    <source>
        <dbReference type="ARBA" id="ARBA00022691"/>
    </source>
</evidence>
<sequence>MAPNGKADRKVDAASKPPPPEVVRCSYVVPNKGRRCRFPVLPGTSFCGAHREDESVERVPCPLDPNHTVFKNRLQQHLKICTKARDQSVVQRQPFYRRGVNGAGDSVPSALADAVAVSAAGEEVVRDWMRRISEAWPKAVKQVLGEATCPEGLLEKSVVLEGGQLAHAEKHDVQNQALADLILQDLRLKSKIPGVVLVEYGSGKGGLANAVLRQCPGLRCVLVEREPRRHKFENKQDNKEEQVLRLRLDIVDFDLQQFLSPALDPQSLPSAADLSGGALKTISVKYLGDVKRRVSKLRRKAMRFLPQRFSVQDSQVAPLTTDWFGMKSSAMSAFSMAVTVSLTAFLMGTLQGCGSDVFTVDTTCSRSVVDSCISALDNSKALAGDCNEITTFLECFAPCCDYDMAVNPPSVTTIDGINIDVSLGSSAIEYWASKATEHGCGSTVSCSATATESRLGSEARKHIGRFQASEAQSRSMRFLPQRFSVQDSQFAPLTTDWFGMKSSAMSVFSMAVTVSLTAVLMGTLQGCGSDVLNGTVTTGCSSSVVNSCISAFDNSKALAGDCNEITTFLECFSPCCDYDLTVNPPSATTIDGVSIDVSLGSSAIEYWASQATQYSCGSTVSCIQDSQVAPLTTDWFGMKSSAMSVFSIAVTLTAVLMGTLQGCSSEEGGAVASGCSSSIVDSCISAFNTTAAMAGPLAPRKLKDLGQLNVWRSIYAETFDVEAYCQYLAGLWHIFGAIEAQSLKAGEPVSQLDDVNLHRREALQQDLAFWWGSDWQQKASKVSTATAAYLRQLHKDKIPMIRENEVDAHWLFLMDVYATFGAALPHQGVFKALTDVFFSAARKYGFFPAKTTKKQIKDWAGWQAGVARGMCKHGVTLATRAQGSRSRRVVFLKKTLRSAVAEICGGGDVADAVIDQKMMQQLVDSEDHGEGSSPGGESSSSESVVASLPPAADKAVVKAKDEMPAPPPPVRPKVPKPPTVNPDNMETQPMPDQDVHAEPLAERRQAFKESRPLMSGTTVVDGSLEAQLEKLCDETAAEVQDDDLVQAQAKVKKAMRGEAVPPEPKAKSSARKRKRGKQPAKDPADEPNGEAPEGDGDVPAGGDGDDGADLPTADGGEPDPKPKRKTPKVTPDDVLSKWKLQEPLMRQAGVPIPADYDGYKKSFTLTPPKNCPDASAVGVLWWSGSFYVYNAQDPLPNGVSKNTSHGVTISIKKRGGHLVAWDLARRCAKWA</sequence>
<keyword evidence="3 12" id="KW-0808">Transferase</keyword>
<evidence type="ECO:0000256" key="7">
    <source>
        <dbReference type="ARBA" id="ARBA00022771"/>
    </source>
</evidence>
<dbReference type="GO" id="GO:0008270">
    <property type="term" value="F:zinc ion binding"/>
    <property type="evidence" value="ECO:0007669"/>
    <property type="project" value="UniProtKB-KW"/>
</dbReference>
<accession>A0A9P1CBH7</accession>
<comment type="catalytic activity">
    <reaction evidence="10 12">
        <text>cytidine(4) in tRNA(Gly)(GCC) + S-adenosyl-L-methionine = 2'-O-methylcytidine(4) in tRNA(Gly)(GCC) + S-adenosyl-L-homocysteine + H(+)</text>
        <dbReference type="Rhea" id="RHEA:43192"/>
        <dbReference type="Rhea" id="RHEA-COMP:10399"/>
        <dbReference type="Rhea" id="RHEA-COMP:10400"/>
        <dbReference type="ChEBI" id="CHEBI:15378"/>
        <dbReference type="ChEBI" id="CHEBI:57856"/>
        <dbReference type="ChEBI" id="CHEBI:59789"/>
        <dbReference type="ChEBI" id="CHEBI:74495"/>
        <dbReference type="ChEBI" id="CHEBI:82748"/>
        <dbReference type="EC" id="2.1.1.225"/>
    </reaction>
</comment>
<evidence type="ECO:0000256" key="6">
    <source>
        <dbReference type="ARBA" id="ARBA00022723"/>
    </source>
</evidence>
<evidence type="ECO:0000256" key="8">
    <source>
        <dbReference type="ARBA" id="ARBA00022833"/>
    </source>
</evidence>
<dbReference type="PROSITE" id="PS51800">
    <property type="entry name" value="ZF_CHHC_U11_48K"/>
    <property type="match status" value="1"/>
</dbReference>
<feature type="compositionally biased region" description="Pro residues" evidence="13">
    <location>
        <begin position="964"/>
        <end position="980"/>
    </location>
</feature>
<keyword evidence="2 12" id="KW-0489">Methyltransferase</keyword>
<feature type="compositionally biased region" description="Acidic residues" evidence="13">
    <location>
        <begin position="1085"/>
        <end position="1096"/>
    </location>
</feature>
<dbReference type="PANTHER" id="PTHR12998:SF0">
    <property type="entry name" value="TRNA:M(4)X MODIFICATION ENZYME TRM13 HOMOLOG"/>
    <property type="match status" value="1"/>
</dbReference>
<reference evidence="15" key="1">
    <citation type="submission" date="2022-10" db="EMBL/GenBank/DDBJ databases">
        <authorList>
            <person name="Chen Y."/>
            <person name="Dougan E. K."/>
            <person name="Chan C."/>
            <person name="Rhodes N."/>
            <person name="Thang M."/>
        </authorList>
    </citation>
    <scope>NUCLEOTIDE SEQUENCE</scope>
</reference>
<proteinExistence type="inferred from homology"/>
<dbReference type="Pfam" id="PF11722">
    <property type="entry name" value="zf-TRM13_CCCH"/>
    <property type="match status" value="1"/>
</dbReference>
<dbReference type="CDD" id="cd19165">
    <property type="entry name" value="HemeO"/>
    <property type="match status" value="1"/>
</dbReference>
<dbReference type="GO" id="GO:0106050">
    <property type="term" value="F:tRNA 2'-O-methyltransferase activity"/>
    <property type="evidence" value="ECO:0007669"/>
    <property type="project" value="UniProtKB-UniRule"/>
</dbReference>
<evidence type="ECO:0000256" key="11">
    <source>
        <dbReference type="ARBA" id="ARBA00049393"/>
    </source>
</evidence>
<dbReference type="InterPro" id="IPR022776">
    <property type="entry name" value="TRM13/UPF0224_CHHC_Znf_dom"/>
</dbReference>
<dbReference type="InterPro" id="IPR039044">
    <property type="entry name" value="Trm13"/>
</dbReference>
<comment type="similarity">
    <text evidence="1 12">Belongs to the methyltransferase TRM13 family.</text>
</comment>
<protein>
    <recommendedName>
        <fullName evidence="12">tRNA:m(4)X modification enzyme TRM13</fullName>
        <ecNumber evidence="12">2.1.1.225</ecNumber>
    </recommendedName>
</protein>
<feature type="region of interest" description="Disordered" evidence="13">
    <location>
        <begin position="924"/>
        <end position="992"/>
    </location>
</feature>
<dbReference type="EMBL" id="CAMXCT030001280">
    <property type="protein sequence ID" value="CAL4775896.1"/>
    <property type="molecule type" value="Genomic_DNA"/>
</dbReference>
<dbReference type="Proteomes" id="UP001152797">
    <property type="component" value="Unassembled WGS sequence"/>
</dbReference>
<evidence type="ECO:0000313" key="16">
    <source>
        <dbReference type="EMBL" id="CAL4775896.1"/>
    </source>
</evidence>
<keyword evidence="4 12" id="KW-0949">S-adenosyl-L-methionine</keyword>
<reference evidence="16 17" key="2">
    <citation type="submission" date="2024-05" db="EMBL/GenBank/DDBJ databases">
        <authorList>
            <person name="Chen Y."/>
            <person name="Shah S."/>
            <person name="Dougan E. K."/>
            <person name="Thang M."/>
            <person name="Chan C."/>
        </authorList>
    </citation>
    <scope>NUCLEOTIDE SEQUENCE [LARGE SCALE GENOMIC DNA]</scope>
</reference>
<dbReference type="InterPro" id="IPR016053">
    <property type="entry name" value="Haem_Oase-like"/>
</dbReference>
<dbReference type="EMBL" id="CAMXCT020001280">
    <property type="protein sequence ID" value="CAL1141959.1"/>
    <property type="molecule type" value="Genomic_DNA"/>
</dbReference>
<dbReference type="InterPro" id="IPR016084">
    <property type="entry name" value="Haem_Oase-like_multi-hlx"/>
</dbReference>
<feature type="compositionally biased region" description="Basic residues" evidence="13">
    <location>
        <begin position="1068"/>
        <end position="1078"/>
    </location>
</feature>
<name>A0A9P1CBH7_9DINO</name>
<evidence type="ECO:0000313" key="15">
    <source>
        <dbReference type="EMBL" id="CAI3988584.1"/>
    </source>
</evidence>
<dbReference type="EMBL" id="CAMXCT010001280">
    <property type="protein sequence ID" value="CAI3988584.1"/>
    <property type="molecule type" value="Genomic_DNA"/>
</dbReference>
<evidence type="ECO:0000313" key="17">
    <source>
        <dbReference type="Proteomes" id="UP001152797"/>
    </source>
</evidence>